<dbReference type="Proteomes" id="UP001152607">
    <property type="component" value="Unassembled WGS sequence"/>
</dbReference>
<dbReference type="InterPro" id="IPR036322">
    <property type="entry name" value="WD40_repeat_dom_sf"/>
</dbReference>
<comment type="caution">
    <text evidence="3">The sequence shown here is derived from an EMBL/GenBank/DDBJ whole genome shotgun (WGS) entry which is preliminary data.</text>
</comment>
<dbReference type="InterPro" id="IPR019417">
    <property type="entry name" value="DUF2415"/>
</dbReference>
<protein>
    <recommendedName>
        <fullName evidence="2">DUF2415 domain-containing protein</fullName>
    </recommendedName>
</protein>
<reference evidence="3" key="1">
    <citation type="submission" date="2023-01" db="EMBL/GenBank/DDBJ databases">
        <authorList>
            <person name="Van Ghelder C."/>
            <person name="Rancurel C."/>
        </authorList>
    </citation>
    <scope>NUCLEOTIDE SEQUENCE</scope>
    <source>
        <strain evidence="3">CNCM I-4278</strain>
    </source>
</reference>
<feature type="region of interest" description="Disordered" evidence="1">
    <location>
        <begin position="644"/>
        <end position="666"/>
    </location>
</feature>
<feature type="region of interest" description="Disordered" evidence="1">
    <location>
        <begin position="569"/>
        <end position="606"/>
    </location>
</feature>
<feature type="domain" description="DUF2415" evidence="2">
    <location>
        <begin position="442"/>
        <end position="481"/>
    </location>
</feature>
<evidence type="ECO:0000256" key="1">
    <source>
        <dbReference type="SAM" id="MobiDB-lite"/>
    </source>
</evidence>
<dbReference type="AlphaFoldDB" id="A0A9W4UII1"/>
<accession>A0A9W4UII1</accession>
<evidence type="ECO:0000313" key="3">
    <source>
        <dbReference type="EMBL" id="CAI6337208.1"/>
    </source>
</evidence>
<dbReference type="SUPFAM" id="SSF50978">
    <property type="entry name" value="WD40 repeat-like"/>
    <property type="match status" value="1"/>
</dbReference>
<evidence type="ECO:0000313" key="4">
    <source>
        <dbReference type="Proteomes" id="UP001152607"/>
    </source>
</evidence>
<dbReference type="InterPro" id="IPR015943">
    <property type="entry name" value="WD40/YVTN_repeat-like_dom_sf"/>
</dbReference>
<feature type="compositionally biased region" description="Polar residues" evidence="1">
    <location>
        <begin position="585"/>
        <end position="602"/>
    </location>
</feature>
<dbReference type="Gene3D" id="2.130.10.10">
    <property type="entry name" value="YVTN repeat-like/Quinoprotein amine dehydrogenase"/>
    <property type="match status" value="1"/>
</dbReference>
<dbReference type="Pfam" id="PF10313">
    <property type="entry name" value="DUF2415"/>
    <property type="match status" value="1"/>
</dbReference>
<keyword evidence="4" id="KW-1185">Reference proteome</keyword>
<dbReference type="OrthoDB" id="418169at2759"/>
<proteinExistence type="predicted"/>
<dbReference type="EMBL" id="CAOQHR010000007">
    <property type="protein sequence ID" value="CAI6337208.1"/>
    <property type="molecule type" value="Genomic_DNA"/>
</dbReference>
<evidence type="ECO:0000259" key="2">
    <source>
        <dbReference type="Pfam" id="PF10313"/>
    </source>
</evidence>
<dbReference type="PANTHER" id="PTHR43991">
    <property type="entry name" value="WD REPEAT PROTEIN (AFU_ORTHOLOGUE AFUA_8G05640)-RELATED"/>
    <property type="match status" value="1"/>
</dbReference>
<gene>
    <name evidence="3" type="ORF">PDIGIT_LOCUS10317</name>
</gene>
<dbReference type="PANTHER" id="PTHR43991:SF9">
    <property type="entry name" value="DUF2415 DOMAIN-CONTAINING PROTEIN"/>
    <property type="match status" value="1"/>
</dbReference>
<feature type="compositionally biased region" description="Polar residues" evidence="1">
    <location>
        <begin position="644"/>
        <end position="664"/>
    </location>
</feature>
<organism evidence="3 4">
    <name type="scientific">Periconia digitata</name>
    <dbReference type="NCBI Taxonomy" id="1303443"/>
    <lineage>
        <taxon>Eukaryota</taxon>
        <taxon>Fungi</taxon>
        <taxon>Dikarya</taxon>
        <taxon>Ascomycota</taxon>
        <taxon>Pezizomycotina</taxon>
        <taxon>Dothideomycetes</taxon>
        <taxon>Pleosporomycetidae</taxon>
        <taxon>Pleosporales</taxon>
        <taxon>Massarineae</taxon>
        <taxon>Periconiaceae</taxon>
        <taxon>Periconia</taxon>
    </lineage>
</organism>
<sequence>MSGQQASKSTGLSCLHQSPPIGPLHLCTCVDWRFARTTTTSPSNTSNSHHHQPFQPSWHIETAPPLHIPSTSWLPLSVSTTRLWHGAALRCPLRPRDLPSFTPRSLTTPSTFSQPDHALYLLSMAVDDFLSRDTDTFVLPSKSYYYPLKIPIAHYQLRHFISSSEPDLLYYASRADVFCLNAATRTQTQLTTLPWDARCTASGYGYVCVGGAQDGNFAAIKVTGFPPADPAHVDALLPLDLSNRITLPRPPAALLPTHFHTEFAKIGDDIVNSISIHKLSTDGAAHEDVVAVLTNNDKSVRIYSLTENVQIAELWLPFPMNHATISPDGQLLVAVGDQHVGYFFQRTRKGTVGTDKTTEEQPTEWRWTLIQEVCLYVPPESSLEGYFTTAWSPSGRLCAVGSECGYITVFDVDLLMQCEYGEDAILHVISSTRPDMGVPGPGAVRTMQFSPAPWDFLVWSEDQARVCIADLRSDLKVKQVLTLDPKEDGLEKVHIADFDLDLNPALNNLQEEEDFIRRYHRTRDTEGNAAAVSLANDYMDSADRRRYHRHSGVVESTNDPHGLTAHERQVLETLRTTRPRESTRDAGSNPRSINYNTSTGSTDARGAATRVITETATGMSEALNQRHEWRAPRRQASVVVSLEGNNSGSRSQVNITGGATTRSPNPIAAQIHGTDLSQARREHNEMLASTDDAWRTIEEALARNARDTTRSSAAPELRNELRRLRQLTAMRERLRNARETPNAINSYTLSSMGFRRAHNPIHHNPADGLRTAGLAMSPDGRTLYCGTEEGIFEFHFNLHARKMMPAIAPR</sequence>
<name>A0A9W4UII1_9PLEO</name>